<feature type="domain" description="Tripartite ATP-independent periplasmic transporters DctQ component" evidence="10">
    <location>
        <begin position="23"/>
        <end position="152"/>
    </location>
</feature>
<evidence type="ECO:0000256" key="3">
    <source>
        <dbReference type="ARBA" id="ARBA00022475"/>
    </source>
</evidence>
<dbReference type="PANTHER" id="PTHR35011">
    <property type="entry name" value="2,3-DIKETO-L-GULONATE TRAP TRANSPORTER SMALL PERMEASE PROTEIN YIAM"/>
    <property type="match status" value="1"/>
</dbReference>
<evidence type="ECO:0000313" key="12">
    <source>
        <dbReference type="Proteomes" id="UP000431080"/>
    </source>
</evidence>
<dbReference type="EMBL" id="WJIF01000002">
    <property type="protein sequence ID" value="MRG58984.1"/>
    <property type="molecule type" value="Genomic_DNA"/>
</dbReference>
<accession>A0A6I2F3L6</accession>
<dbReference type="RefSeq" id="WP_153683472.1">
    <property type="nucleotide sequence ID" value="NZ_WJIF01000002.1"/>
</dbReference>
<dbReference type="Pfam" id="PF04290">
    <property type="entry name" value="DctQ"/>
    <property type="match status" value="1"/>
</dbReference>
<evidence type="ECO:0000256" key="7">
    <source>
        <dbReference type="ARBA" id="ARBA00023136"/>
    </source>
</evidence>
<keyword evidence="12" id="KW-1185">Reference proteome</keyword>
<comment type="subcellular location">
    <subcellularLocation>
        <location evidence="1">Cell inner membrane</location>
        <topology evidence="1">Multi-pass membrane protein</topology>
    </subcellularLocation>
</comment>
<dbReference type="AlphaFoldDB" id="A0A6I2F3L6"/>
<dbReference type="InterPro" id="IPR055348">
    <property type="entry name" value="DctQ"/>
</dbReference>
<evidence type="ECO:0000259" key="10">
    <source>
        <dbReference type="Pfam" id="PF04290"/>
    </source>
</evidence>
<feature type="transmembrane region" description="Helical" evidence="9">
    <location>
        <begin position="12"/>
        <end position="32"/>
    </location>
</feature>
<comment type="similarity">
    <text evidence="8">Belongs to the TRAP transporter small permease family.</text>
</comment>
<dbReference type="PANTHER" id="PTHR35011:SF2">
    <property type="entry name" value="2,3-DIKETO-L-GULONATE TRAP TRANSPORTER SMALL PERMEASE PROTEIN YIAM"/>
    <property type="match status" value="1"/>
</dbReference>
<keyword evidence="4" id="KW-0997">Cell inner membrane</keyword>
<dbReference type="Proteomes" id="UP000431080">
    <property type="component" value="Unassembled WGS sequence"/>
</dbReference>
<protein>
    <submittedName>
        <fullName evidence="11">TRAP transporter small permease subunit</fullName>
    </submittedName>
</protein>
<feature type="transmembrane region" description="Helical" evidence="9">
    <location>
        <begin position="86"/>
        <end position="108"/>
    </location>
</feature>
<reference evidence="11 12" key="1">
    <citation type="submission" date="2019-10" db="EMBL/GenBank/DDBJ databases">
        <authorList>
            <person name="Nie G."/>
            <person name="Ming H."/>
            <person name="Yi B."/>
        </authorList>
    </citation>
    <scope>NUCLEOTIDE SEQUENCE [LARGE SCALE GENOMIC DNA]</scope>
    <source>
        <strain evidence="11 12">CFH 90414</strain>
    </source>
</reference>
<evidence type="ECO:0000256" key="1">
    <source>
        <dbReference type="ARBA" id="ARBA00004429"/>
    </source>
</evidence>
<evidence type="ECO:0000313" key="11">
    <source>
        <dbReference type="EMBL" id="MRG58984.1"/>
    </source>
</evidence>
<feature type="transmembrane region" description="Helical" evidence="9">
    <location>
        <begin position="47"/>
        <end position="65"/>
    </location>
</feature>
<dbReference type="GO" id="GO:0015740">
    <property type="term" value="P:C4-dicarboxylate transport"/>
    <property type="evidence" value="ECO:0007669"/>
    <property type="project" value="TreeGrafter"/>
</dbReference>
<proteinExistence type="inferred from homology"/>
<organism evidence="11 12">
    <name type="scientific">Agromyces agglutinans</name>
    <dbReference type="NCBI Taxonomy" id="2662258"/>
    <lineage>
        <taxon>Bacteria</taxon>
        <taxon>Bacillati</taxon>
        <taxon>Actinomycetota</taxon>
        <taxon>Actinomycetes</taxon>
        <taxon>Micrococcales</taxon>
        <taxon>Microbacteriaceae</taxon>
        <taxon>Agromyces</taxon>
    </lineage>
</organism>
<keyword evidence="2" id="KW-0813">Transport</keyword>
<keyword evidence="5 9" id="KW-0812">Transmembrane</keyword>
<evidence type="ECO:0000256" key="2">
    <source>
        <dbReference type="ARBA" id="ARBA00022448"/>
    </source>
</evidence>
<name>A0A6I2F3L6_9MICO</name>
<gene>
    <name evidence="11" type="ORF">GE115_03750</name>
</gene>
<dbReference type="GO" id="GO:0005886">
    <property type="term" value="C:plasma membrane"/>
    <property type="evidence" value="ECO:0007669"/>
    <property type="project" value="UniProtKB-SubCell"/>
</dbReference>
<feature type="transmembrane region" description="Helical" evidence="9">
    <location>
        <begin position="128"/>
        <end position="149"/>
    </location>
</feature>
<evidence type="ECO:0000256" key="9">
    <source>
        <dbReference type="SAM" id="Phobius"/>
    </source>
</evidence>
<sequence length="171" mass="18858">MTTFRHWLDRVLRVLCIALFAILVLLVVWQVFTRLVLNAPSAWSEEAARYTFVWVSLLGIAIAVGEKADVVMDFLVEKLPVSLQRVADVLAYLCVLAFVSYVMIYGGFLQVVASWTATNALLPLTAGQLYLVVPIAGIIISFYLILHIVHALSPGYTGREGFTENPEAATA</sequence>
<keyword evidence="3" id="KW-1003">Cell membrane</keyword>
<evidence type="ECO:0000256" key="4">
    <source>
        <dbReference type="ARBA" id="ARBA00022519"/>
    </source>
</evidence>
<evidence type="ECO:0000256" key="8">
    <source>
        <dbReference type="ARBA" id="ARBA00038436"/>
    </source>
</evidence>
<dbReference type="GO" id="GO:0022857">
    <property type="term" value="F:transmembrane transporter activity"/>
    <property type="evidence" value="ECO:0007669"/>
    <property type="project" value="TreeGrafter"/>
</dbReference>
<evidence type="ECO:0000256" key="5">
    <source>
        <dbReference type="ARBA" id="ARBA00022692"/>
    </source>
</evidence>
<keyword evidence="6 9" id="KW-1133">Transmembrane helix</keyword>
<keyword evidence="7 9" id="KW-0472">Membrane</keyword>
<evidence type="ECO:0000256" key="6">
    <source>
        <dbReference type="ARBA" id="ARBA00022989"/>
    </source>
</evidence>
<comment type="caution">
    <text evidence="11">The sequence shown here is derived from an EMBL/GenBank/DDBJ whole genome shotgun (WGS) entry which is preliminary data.</text>
</comment>
<dbReference type="InterPro" id="IPR007387">
    <property type="entry name" value="TRAP_DctQ"/>
</dbReference>